<comment type="similarity">
    <text evidence="9">Belongs to the SUA5 family. TsaC subfamily.</text>
</comment>
<dbReference type="EMBL" id="WNKT01000003">
    <property type="protein sequence ID" value="MTW19990.1"/>
    <property type="molecule type" value="Genomic_DNA"/>
</dbReference>
<dbReference type="PANTHER" id="PTHR17490:SF18">
    <property type="entry name" value="THREONYLCARBAMOYL-AMP SYNTHASE"/>
    <property type="match status" value="1"/>
</dbReference>
<dbReference type="OrthoDB" id="9814580at2"/>
<comment type="subcellular location">
    <subcellularLocation>
        <location evidence="1 9">Cytoplasm</location>
    </subcellularLocation>
</comment>
<evidence type="ECO:0000313" key="13">
    <source>
        <dbReference type="Proteomes" id="UP000434044"/>
    </source>
</evidence>
<dbReference type="GO" id="GO:0000049">
    <property type="term" value="F:tRNA binding"/>
    <property type="evidence" value="ECO:0007669"/>
    <property type="project" value="TreeGrafter"/>
</dbReference>
<evidence type="ECO:0000256" key="5">
    <source>
        <dbReference type="ARBA" id="ARBA00022695"/>
    </source>
</evidence>
<evidence type="ECO:0000256" key="2">
    <source>
        <dbReference type="ARBA" id="ARBA00022490"/>
    </source>
</evidence>
<dbReference type="EC" id="2.7.7.87" evidence="9"/>
<keyword evidence="13" id="KW-1185">Reference proteome</keyword>
<dbReference type="GO" id="GO:0002949">
    <property type="term" value="P:tRNA threonylcarbamoyladenosine modification"/>
    <property type="evidence" value="ECO:0007669"/>
    <property type="project" value="UniProtKB-UniRule"/>
</dbReference>
<dbReference type="GO" id="GO:0003725">
    <property type="term" value="F:double-stranded RNA binding"/>
    <property type="evidence" value="ECO:0007669"/>
    <property type="project" value="InterPro"/>
</dbReference>
<reference evidence="12 13" key="1">
    <citation type="submission" date="2019-11" db="EMBL/GenBank/DDBJ databases">
        <title>Whole-genome sequence of the anaerobic purple sulfur bacterium Allochromatium palmeri DSM 15591.</title>
        <authorList>
            <person name="Kyndt J.A."/>
            <person name="Meyer T.E."/>
        </authorList>
    </citation>
    <scope>NUCLEOTIDE SEQUENCE [LARGE SCALE GENOMIC DNA]</scope>
    <source>
        <strain evidence="12 13">DSM 15591</strain>
    </source>
</reference>
<evidence type="ECO:0000256" key="4">
    <source>
        <dbReference type="ARBA" id="ARBA00022694"/>
    </source>
</evidence>
<dbReference type="FunFam" id="3.90.870.10:FF:000004">
    <property type="entry name" value="Threonylcarbamoyl-AMP synthase"/>
    <property type="match status" value="1"/>
</dbReference>
<evidence type="ECO:0000256" key="3">
    <source>
        <dbReference type="ARBA" id="ARBA00022679"/>
    </source>
</evidence>
<evidence type="ECO:0000256" key="8">
    <source>
        <dbReference type="ARBA" id="ARBA00048366"/>
    </source>
</evidence>
<dbReference type="SUPFAM" id="SSF55821">
    <property type="entry name" value="YrdC/RibB"/>
    <property type="match status" value="1"/>
</dbReference>
<keyword evidence="2 9" id="KW-0963">Cytoplasm</keyword>
<comment type="catalytic activity">
    <reaction evidence="8 9">
        <text>L-threonine + hydrogencarbonate + ATP = L-threonylcarbamoyladenylate + diphosphate + H2O</text>
        <dbReference type="Rhea" id="RHEA:36407"/>
        <dbReference type="ChEBI" id="CHEBI:15377"/>
        <dbReference type="ChEBI" id="CHEBI:17544"/>
        <dbReference type="ChEBI" id="CHEBI:30616"/>
        <dbReference type="ChEBI" id="CHEBI:33019"/>
        <dbReference type="ChEBI" id="CHEBI:57926"/>
        <dbReference type="ChEBI" id="CHEBI:73682"/>
        <dbReference type="EC" id="2.7.7.87"/>
    </reaction>
</comment>
<feature type="region of interest" description="Disordered" evidence="10">
    <location>
        <begin position="1"/>
        <end position="21"/>
    </location>
</feature>
<keyword evidence="4 9" id="KW-0819">tRNA processing</keyword>
<dbReference type="AlphaFoldDB" id="A0A6N8E935"/>
<evidence type="ECO:0000256" key="9">
    <source>
        <dbReference type="HAMAP-Rule" id="MF_01852"/>
    </source>
</evidence>
<organism evidence="12 13">
    <name type="scientific">Allochromatium palmeri</name>
    <dbReference type="NCBI Taxonomy" id="231048"/>
    <lineage>
        <taxon>Bacteria</taxon>
        <taxon>Pseudomonadati</taxon>
        <taxon>Pseudomonadota</taxon>
        <taxon>Gammaproteobacteria</taxon>
        <taxon>Chromatiales</taxon>
        <taxon>Chromatiaceae</taxon>
        <taxon>Allochromatium</taxon>
    </lineage>
</organism>
<keyword evidence="5 9" id="KW-0548">Nucleotidyltransferase</keyword>
<proteinExistence type="inferred from homology"/>
<dbReference type="Pfam" id="PF01300">
    <property type="entry name" value="Sua5_yciO_yrdC"/>
    <property type="match status" value="1"/>
</dbReference>
<dbReference type="InterPro" id="IPR023535">
    <property type="entry name" value="TC-AMP_synthase"/>
</dbReference>
<dbReference type="InterPro" id="IPR017945">
    <property type="entry name" value="DHBP_synth_RibB-like_a/b_dom"/>
</dbReference>
<dbReference type="HAMAP" id="MF_01852">
    <property type="entry name" value="TsaC"/>
    <property type="match status" value="1"/>
</dbReference>
<evidence type="ECO:0000313" key="12">
    <source>
        <dbReference type="EMBL" id="MTW19990.1"/>
    </source>
</evidence>
<protein>
    <recommendedName>
        <fullName evidence="9">Threonylcarbamoyl-AMP synthase</fullName>
        <shortName evidence="9">TC-AMP synthase</shortName>
        <ecNumber evidence="9">2.7.7.87</ecNumber>
    </recommendedName>
    <alternativeName>
        <fullName evidence="9">L-threonylcarbamoyladenylate synthase</fullName>
    </alternativeName>
    <alternativeName>
        <fullName evidence="9">t(6)A37 threonylcarbamoyladenosine biosynthesis protein TsaC</fullName>
    </alternativeName>
    <alternativeName>
        <fullName evidence="9">tRNA threonylcarbamoyladenosine biosynthesis protein TsaC</fullName>
    </alternativeName>
</protein>
<comment type="caution">
    <text evidence="12">The sequence shown here is derived from an EMBL/GenBank/DDBJ whole genome shotgun (WGS) entry which is preliminary data.</text>
</comment>
<evidence type="ECO:0000256" key="6">
    <source>
        <dbReference type="ARBA" id="ARBA00022741"/>
    </source>
</evidence>
<evidence type="ECO:0000256" key="7">
    <source>
        <dbReference type="ARBA" id="ARBA00022840"/>
    </source>
</evidence>
<keyword evidence="3 9" id="KW-0808">Transferase</keyword>
<dbReference type="GO" id="GO:0005737">
    <property type="term" value="C:cytoplasm"/>
    <property type="evidence" value="ECO:0007669"/>
    <property type="project" value="UniProtKB-SubCell"/>
</dbReference>
<keyword evidence="7 9" id="KW-0067">ATP-binding</keyword>
<dbReference type="Proteomes" id="UP000434044">
    <property type="component" value="Unassembled WGS sequence"/>
</dbReference>
<dbReference type="InterPro" id="IPR006070">
    <property type="entry name" value="Sua5-like_dom"/>
</dbReference>
<evidence type="ECO:0000256" key="1">
    <source>
        <dbReference type="ARBA" id="ARBA00004496"/>
    </source>
</evidence>
<gene>
    <name evidence="9" type="primary">tsaC</name>
    <name evidence="12" type="ORF">GJ668_02645</name>
</gene>
<dbReference type="PANTHER" id="PTHR17490">
    <property type="entry name" value="SUA5"/>
    <property type="match status" value="1"/>
</dbReference>
<evidence type="ECO:0000256" key="10">
    <source>
        <dbReference type="SAM" id="MobiDB-lite"/>
    </source>
</evidence>
<dbReference type="GO" id="GO:0005524">
    <property type="term" value="F:ATP binding"/>
    <property type="evidence" value="ECO:0007669"/>
    <property type="project" value="UniProtKB-UniRule"/>
</dbReference>
<dbReference type="InterPro" id="IPR050156">
    <property type="entry name" value="TC-AMP_synthase_SUA5"/>
</dbReference>
<dbReference type="Gene3D" id="3.90.870.10">
    <property type="entry name" value="DHBP synthase"/>
    <property type="match status" value="1"/>
</dbReference>
<evidence type="ECO:0000259" key="11">
    <source>
        <dbReference type="PROSITE" id="PS51163"/>
    </source>
</evidence>
<name>A0A6N8E935_9GAMM</name>
<feature type="domain" description="YrdC-like" evidence="11">
    <location>
        <begin position="26"/>
        <end position="207"/>
    </location>
</feature>
<accession>A0A6N8E935</accession>
<dbReference type="GO" id="GO:0061710">
    <property type="term" value="F:L-threonylcarbamoyladenylate synthase"/>
    <property type="evidence" value="ECO:0007669"/>
    <property type="project" value="UniProtKB-EC"/>
</dbReference>
<comment type="function">
    <text evidence="9">Required for the formation of a threonylcarbamoyl group on adenosine at position 37 (t(6)A37) in tRNAs that read codons beginning with adenine. Catalyzes the conversion of L-threonine, HCO(3)(-)/CO(2) and ATP to give threonylcarbamoyl-AMP (TC-AMP) as the acyladenylate intermediate, with the release of diphosphate.</text>
</comment>
<dbReference type="RefSeq" id="WP_155448561.1">
    <property type="nucleotide sequence ID" value="NZ_WNKT01000003.1"/>
</dbReference>
<sequence length="207" mass="22410">MHAPVIFDDETQTGLPPRNTGPWQPCHRLRLAVRCLRRGGVIAYPTEAVYGLGCDPWNARAVAHLLAIKRRSITKGLILIASDPEQLWPFVEPLEPERLRDILATWPGPNTWLLPARATTPAWLTGRFDTLAVRVTAHPLAAALCQTYGGAIVSTSANQAARPAARTSLGVRLALDSPPDDILAGHCAGADRPSVIRDGRTGRVIRA</sequence>
<keyword evidence="6 9" id="KW-0547">Nucleotide-binding</keyword>
<dbReference type="GO" id="GO:0006450">
    <property type="term" value="P:regulation of translational fidelity"/>
    <property type="evidence" value="ECO:0007669"/>
    <property type="project" value="TreeGrafter"/>
</dbReference>
<dbReference type="PROSITE" id="PS51163">
    <property type="entry name" value="YRDC"/>
    <property type="match status" value="1"/>
</dbReference>